<dbReference type="AlphaFoldDB" id="A0A346XU68"/>
<dbReference type="KEGG" id="euz:DVS28_a1064"/>
<dbReference type="PRINTS" id="PR00364">
    <property type="entry name" value="DISEASERSIST"/>
</dbReference>
<dbReference type="InterPro" id="IPR036388">
    <property type="entry name" value="WH-like_DNA-bd_sf"/>
</dbReference>
<dbReference type="SUPFAM" id="SSF52540">
    <property type="entry name" value="P-loop containing nucleoside triphosphate hydrolases"/>
    <property type="match status" value="1"/>
</dbReference>
<feature type="domain" description="OmpR/PhoB-type" evidence="5">
    <location>
        <begin position="1"/>
        <end position="92"/>
    </location>
</feature>
<sequence length="968" mass="104426">MPVLQIALLGGVRVRDDQGELDIGPAKCQAVLAALALSPRTAVSVAELIRAVWDDDPPRTADKTLQSYVVRLRKAVGAATIVRVGAAYRLDVDPAAIDVARFLQHLAAGDDTAALAEWGGTPLAGLESPALQPAVDGLVEGWLGAVERDLGQRVADDPESALADLTELTSRHPFRERLWELLMVALYRAGRQADALAAFQVARSHLVDELGVDPGPRLRRVEAAILSQSTILLDGEAAPRDAPPGPSATTPEDAAIPEDAANALPRPLTRLVGRDDDRRRVESALDRAAVVTLVGSGGVGKTRLALEVARTRTRDPDAGAWFVPLDEVRAAQDVDRAVAAVVGAREVAGRDVRAGVLARLRERRGVVLLDNCEHVLDGAAAIALAVASACEGIQVLATSREALAIDGEHLVQLGGLDPTHGPELFADRANAVRPDFDLDEERDAVEEICRRLDGLPLAIELAAARVGTLTATEIVDRLDRRLELLAGHRRDRHHRQRTLRATLQWSHDLLNAREQYVLARLSAFSGPFDAPAARHVAWPDEAHDLDVADVDDLLGQLARRSLLVVDFDAHGKRYRLLETVRQFSAEVLGDGEPAAATMRRHALWCRTEARQLRQLLEGPDELQGTAGVVELWPNLRAAFGRAVAAGDAGLAAAVAEPLSSELAMRGRLEVGEWAEQLLPLLADEGEEGRLTWLLWATQRLAELGDAAGLDRLIARYGHGDHPIVRHARALVTPGGTELVDASREAVTWLRGRDESYLADWMQIVGVAAGLLRAGNFAEHDHYVTDLTDRHREGGPPTFVHWTLFMRGYSALLRGDYPAAEQLFDAAAAVRIPAGTFSANGPATARAAFRNGDHRQGLRLLRDHIVELLEADVTLVPSRLAALEFITMHAAVGRLDAAAVVLGFLRETGDFGALAIDTVAAAAASRITTDPEHTASIQRGADMDHLDALAFMRDILNDGPRHDAVRHRA</sequence>
<feature type="region of interest" description="Disordered" evidence="4">
    <location>
        <begin position="234"/>
        <end position="261"/>
    </location>
</feature>
<accession>A0A346XU68</accession>
<gene>
    <name evidence="6" type="ORF">DVS28_a1064</name>
</gene>
<evidence type="ECO:0000313" key="7">
    <source>
        <dbReference type="Proteomes" id="UP000264006"/>
    </source>
</evidence>
<dbReference type="Pfam" id="PF25872">
    <property type="entry name" value="HTH_77"/>
    <property type="match status" value="1"/>
</dbReference>
<dbReference type="GO" id="GO:0043531">
    <property type="term" value="F:ADP binding"/>
    <property type="evidence" value="ECO:0007669"/>
    <property type="project" value="InterPro"/>
</dbReference>
<name>A0A346XU68_9ACTN</name>
<evidence type="ECO:0000259" key="5">
    <source>
        <dbReference type="PROSITE" id="PS51755"/>
    </source>
</evidence>
<dbReference type="RefSeq" id="WP_216826408.1">
    <property type="nucleotide sequence ID" value="NZ_CP031165.1"/>
</dbReference>
<dbReference type="EMBL" id="CP031165">
    <property type="protein sequence ID" value="AXV05765.1"/>
    <property type="molecule type" value="Genomic_DNA"/>
</dbReference>
<dbReference type="GO" id="GO:0006355">
    <property type="term" value="P:regulation of DNA-templated transcription"/>
    <property type="evidence" value="ECO:0007669"/>
    <property type="project" value="InterPro"/>
</dbReference>
<dbReference type="InterPro" id="IPR016032">
    <property type="entry name" value="Sig_transdc_resp-reg_C-effctor"/>
</dbReference>
<evidence type="ECO:0000256" key="2">
    <source>
        <dbReference type="ARBA" id="ARBA00023125"/>
    </source>
</evidence>
<feature type="DNA-binding region" description="OmpR/PhoB-type" evidence="3">
    <location>
        <begin position="1"/>
        <end position="92"/>
    </location>
</feature>
<dbReference type="InterPro" id="IPR027417">
    <property type="entry name" value="P-loop_NTPase"/>
</dbReference>
<protein>
    <submittedName>
        <fullName evidence="6">Signal transduction response regulator</fullName>
    </submittedName>
</protein>
<dbReference type="Pfam" id="PF03704">
    <property type="entry name" value="BTAD"/>
    <property type="match status" value="1"/>
</dbReference>
<dbReference type="SMART" id="SM01043">
    <property type="entry name" value="BTAD"/>
    <property type="match status" value="1"/>
</dbReference>
<dbReference type="PROSITE" id="PS51755">
    <property type="entry name" value="OMPR_PHOB"/>
    <property type="match status" value="1"/>
</dbReference>
<organism evidence="6 7">
    <name type="scientific">Euzebya pacifica</name>
    <dbReference type="NCBI Taxonomy" id="1608957"/>
    <lineage>
        <taxon>Bacteria</taxon>
        <taxon>Bacillati</taxon>
        <taxon>Actinomycetota</taxon>
        <taxon>Nitriliruptoria</taxon>
        <taxon>Euzebyales</taxon>
    </lineage>
</organism>
<dbReference type="InterPro" id="IPR001867">
    <property type="entry name" value="OmpR/PhoB-type_DNA-bd"/>
</dbReference>
<dbReference type="GO" id="GO:0003677">
    <property type="term" value="F:DNA binding"/>
    <property type="evidence" value="ECO:0007669"/>
    <property type="project" value="UniProtKB-UniRule"/>
</dbReference>
<dbReference type="PANTHER" id="PTHR47691:SF3">
    <property type="entry name" value="HTH-TYPE TRANSCRIPTIONAL REGULATOR RV0890C-RELATED"/>
    <property type="match status" value="1"/>
</dbReference>
<comment type="similarity">
    <text evidence="1">Belongs to the AfsR/DnrI/RedD regulatory family.</text>
</comment>
<proteinExistence type="inferred from homology"/>
<dbReference type="GO" id="GO:0000160">
    <property type="term" value="P:phosphorelay signal transduction system"/>
    <property type="evidence" value="ECO:0007669"/>
    <property type="project" value="InterPro"/>
</dbReference>
<dbReference type="SUPFAM" id="SSF48452">
    <property type="entry name" value="TPR-like"/>
    <property type="match status" value="1"/>
</dbReference>
<reference evidence="6 7" key="1">
    <citation type="submission" date="2018-09" db="EMBL/GenBank/DDBJ databases">
        <title>Complete genome sequence of Euzebya sp. DY32-46 isolated from seawater of Pacific Ocean.</title>
        <authorList>
            <person name="Xu L."/>
            <person name="Wu Y.-H."/>
            <person name="Xu X.-W."/>
        </authorList>
    </citation>
    <scope>NUCLEOTIDE SEQUENCE [LARGE SCALE GENOMIC DNA]</scope>
    <source>
        <strain evidence="6 7">DY32-46</strain>
    </source>
</reference>
<dbReference type="Pfam" id="PF00486">
    <property type="entry name" value="Trans_reg_C"/>
    <property type="match status" value="1"/>
</dbReference>
<evidence type="ECO:0000256" key="3">
    <source>
        <dbReference type="PROSITE-ProRule" id="PRU01091"/>
    </source>
</evidence>
<dbReference type="InterPro" id="IPR058852">
    <property type="entry name" value="HTH_77"/>
</dbReference>
<evidence type="ECO:0000313" key="6">
    <source>
        <dbReference type="EMBL" id="AXV05765.1"/>
    </source>
</evidence>
<dbReference type="Gene3D" id="1.25.40.10">
    <property type="entry name" value="Tetratricopeptide repeat domain"/>
    <property type="match status" value="1"/>
</dbReference>
<dbReference type="Proteomes" id="UP000264006">
    <property type="component" value="Chromosome"/>
</dbReference>
<keyword evidence="7" id="KW-1185">Reference proteome</keyword>
<keyword evidence="2 3" id="KW-0238">DNA-binding</keyword>
<dbReference type="SUPFAM" id="SSF46894">
    <property type="entry name" value="C-terminal effector domain of the bipartite response regulators"/>
    <property type="match status" value="1"/>
</dbReference>
<dbReference type="InterPro" id="IPR005158">
    <property type="entry name" value="BTAD"/>
</dbReference>
<dbReference type="Gene3D" id="1.10.10.10">
    <property type="entry name" value="Winged helix-like DNA-binding domain superfamily/Winged helix DNA-binding domain"/>
    <property type="match status" value="1"/>
</dbReference>
<dbReference type="Gene3D" id="3.40.50.300">
    <property type="entry name" value="P-loop containing nucleotide triphosphate hydrolases"/>
    <property type="match status" value="1"/>
</dbReference>
<dbReference type="SMART" id="SM00862">
    <property type="entry name" value="Trans_reg_C"/>
    <property type="match status" value="1"/>
</dbReference>
<dbReference type="PANTHER" id="PTHR47691">
    <property type="entry name" value="REGULATOR-RELATED"/>
    <property type="match status" value="1"/>
</dbReference>
<evidence type="ECO:0000256" key="1">
    <source>
        <dbReference type="ARBA" id="ARBA00005820"/>
    </source>
</evidence>
<evidence type="ECO:0000256" key="4">
    <source>
        <dbReference type="SAM" id="MobiDB-lite"/>
    </source>
</evidence>
<dbReference type="CDD" id="cd15831">
    <property type="entry name" value="BTAD"/>
    <property type="match status" value="1"/>
</dbReference>
<dbReference type="InterPro" id="IPR011990">
    <property type="entry name" value="TPR-like_helical_dom_sf"/>
</dbReference>